<evidence type="ECO:0000259" key="8">
    <source>
        <dbReference type="PROSITE" id="PS50048"/>
    </source>
</evidence>
<dbReference type="PANTHER" id="PTHR31001:SF49">
    <property type="entry name" value="ZN(II)2CYS6 TRANSCRIPTION FACTOR (EUROFUNG)"/>
    <property type="match status" value="1"/>
</dbReference>
<dbReference type="Pfam" id="PF04082">
    <property type="entry name" value="Fungal_trans"/>
    <property type="match status" value="1"/>
</dbReference>
<evidence type="ECO:0000256" key="2">
    <source>
        <dbReference type="ARBA" id="ARBA00022723"/>
    </source>
</evidence>
<keyword evidence="3" id="KW-0805">Transcription regulation</keyword>
<dbReference type="SMART" id="SM00066">
    <property type="entry name" value="GAL4"/>
    <property type="match status" value="1"/>
</dbReference>
<evidence type="ECO:0000256" key="3">
    <source>
        <dbReference type="ARBA" id="ARBA00023015"/>
    </source>
</evidence>
<evidence type="ECO:0000256" key="7">
    <source>
        <dbReference type="SAM" id="MobiDB-lite"/>
    </source>
</evidence>
<comment type="caution">
    <text evidence="9">The sequence shown here is derived from an EMBL/GenBank/DDBJ whole genome shotgun (WGS) entry which is preliminary data.</text>
</comment>
<dbReference type="SMART" id="SM00906">
    <property type="entry name" value="Fungal_trans"/>
    <property type="match status" value="1"/>
</dbReference>
<evidence type="ECO:0000256" key="6">
    <source>
        <dbReference type="ARBA" id="ARBA00023242"/>
    </source>
</evidence>
<feature type="region of interest" description="Disordered" evidence="7">
    <location>
        <begin position="928"/>
        <end position="956"/>
    </location>
</feature>
<dbReference type="CDD" id="cd00067">
    <property type="entry name" value="GAL4"/>
    <property type="match status" value="1"/>
</dbReference>
<evidence type="ECO:0000256" key="5">
    <source>
        <dbReference type="ARBA" id="ARBA00023163"/>
    </source>
</evidence>
<dbReference type="Gene3D" id="4.10.240.10">
    <property type="entry name" value="Zn(2)-C6 fungal-type DNA-binding domain"/>
    <property type="match status" value="1"/>
</dbReference>
<dbReference type="InterPro" id="IPR036864">
    <property type="entry name" value="Zn2-C6_fun-type_DNA-bd_sf"/>
</dbReference>
<protein>
    <recommendedName>
        <fullName evidence="8">Zn(2)-C6 fungal-type domain-containing protein</fullName>
    </recommendedName>
</protein>
<accession>A0AAN6EMD9</accession>
<feature type="region of interest" description="Disordered" evidence="7">
    <location>
        <begin position="125"/>
        <end position="173"/>
    </location>
</feature>
<keyword evidence="6" id="KW-0539">Nucleus</keyword>
<evidence type="ECO:0000256" key="1">
    <source>
        <dbReference type="ARBA" id="ARBA00004123"/>
    </source>
</evidence>
<dbReference type="CDD" id="cd12148">
    <property type="entry name" value="fungal_TF_MHR"/>
    <property type="match status" value="1"/>
</dbReference>
<feature type="compositionally biased region" description="Gly residues" evidence="7">
    <location>
        <begin position="938"/>
        <end position="956"/>
    </location>
</feature>
<dbReference type="InterPro" id="IPR007219">
    <property type="entry name" value="XnlR_reg_dom"/>
</dbReference>
<dbReference type="EMBL" id="JAJGCB010000026">
    <property type="protein sequence ID" value="KAJ8987264.1"/>
    <property type="molecule type" value="Genomic_DNA"/>
</dbReference>
<dbReference type="PROSITE" id="PS00463">
    <property type="entry name" value="ZN2_CY6_FUNGAL_1"/>
    <property type="match status" value="1"/>
</dbReference>
<evidence type="ECO:0000256" key="4">
    <source>
        <dbReference type="ARBA" id="ARBA00023125"/>
    </source>
</evidence>
<feature type="compositionally biased region" description="Polar residues" evidence="7">
    <location>
        <begin position="716"/>
        <end position="732"/>
    </location>
</feature>
<keyword evidence="5" id="KW-0804">Transcription</keyword>
<keyword evidence="2" id="KW-0479">Metal-binding</keyword>
<dbReference type="Pfam" id="PF00172">
    <property type="entry name" value="Zn_clus"/>
    <property type="match status" value="1"/>
</dbReference>
<dbReference type="InterPro" id="IPR001138">
    <property type="entry name" value="Zn2Cys6_DnaBD"/>
</dbReference>
<gene>
    <name evidence="9" type="ORF">HRR80_008638</name>
</gene>
<keyword evidence="4" id="KW-0238">DNA-binding</keyword>
<organism evidence="9 10">
    <name type="scientific">Exophiala dermatitidis</name>
    <name type="common">Black yeast-like fungus</name>
    <name type="synonym">Wangiella dermatitidis</name>
    <dbReference type="NCBI Taxonomy" id="5970"/>
    <lineage>
        <taxon>Eukaryota</taxon>
        <taxon>Fungi</taxon>
        <taxon>Dikarya</taxon>
        <taxon>Ascomycota</taxon>
        <taxon>Pezizomycotina</taxon>
        <taxon>Eurotiomycetes</taxon>
        <taxon>Chaetothyriomycetidae</taxon>
        <taxon>Chaetothyriales</taxon>
        <taxon>Herpotrichiellaceae</taxon>
        <taxon>Exophiala</taxon>
    </lineage>
</organism>
<name>A0AAN6EMD9_EXODE</name>
<dbReference type="InterPro" id="IPR050613">
    <property type="entry name" value="Sec_Metabolite_Reg"/>
</dbReference>
<dbReference type="SUPFAM" id="SSF57701">
    <property type="entry name" value="Zn2/Cys6 DNA-binding domain"/>
    <property type="match status" value="1"/>
</dbReference>
<feature type="compositionally biased region" description="Polar residues" evidence="7">
    <location>
        <begin position="747"/>
        <end position="759"/>
    </location>
</feature>
<proteinExistence type="predicted"/>
<dbReference type="PANTHER" id="PTHR31001">
    <property type="entry name" value="UNCHARACTERIZED TRANSCRIPTIONAL REGULATORY PROTEIN"/>
    <property type="match status" value="1"/>
</dbReference>
<dbReference type="AlphaFoldDB" id="A0AAN6EMD9"/>
<dbReference type="PROSITE" id="PS50048">
    <property type="entry name" value="ZN2_CY6_FUNGAL_2"/>
    <property type="match status" value="1"/>
</dbReference>
<evidence type="ECO:0000313" key="10">
    <source>
        <dbReference type="Proteomes" id="UP001161757"/>
    </source>
</evidence>
<feature type="compositionally biased region" description="Basic and acidic residues" evidence="7">
    <location>
        <begin position="163"/>
        <end position="173"/>
    </location>
</feature>
<dbReference type="GO" id="GO:0000981">
    <property type="term" value="F:DNA-binding transcription factor activity, RNA polymerase II-specific"/>
    <property type="evidence" value="ECO:0007669"/>
    <property type="project" value="InterPro"/>
</dbReference>
<evidence type="ECO:0000313" key="9">
    <source>
        <dbReference type="EMBL" id="KAJ8987264.1"/>
    </source>
</evidence>
<feature type="compositionally biased region" description="Low complexity" evidence="7">
    <location>
        <begin position="72"/>
        <end position="99"/>
    </location>
</feature>
<feature type="region of interest" description="Disordered" evidence="7">
    <location>
        <begin position="72"/>
        <end position="107"/>
    </location>
</feature>
<dbReference type="GO" id="GO:0003677">
    <property type="term" value="F:DNA binding"/>
    <property type="evidence" value="ECO:0007669"/>
    <property type="project" value="UniProtKB-KW"/>
</dbReference>
<reference evidence="9" key="1">
    <citation type="submission" date="2023-01" db="EMBL/GenBank/DDBJ databases">
        <title>Exophiala dermititidis isolated from Cystic Fibrosis Patient.</title>
        <authorList>
            <person name="Kurbessoian T."/>
            <person name="Crocker A."/>
            <person name="Murante D."/>
            <person name="Hogan D.A."/>
            <person name="Stajich J.E."/>
        </authorList>
    </citation>
    <scope>NUCLEOTIDE SEQUENCE</scope>
    <source>
        <strain evidence="9">Ex8</strain>
    </source>
</reference>
<dbReference type="GO" id="GO:0008270">
    <property type="term" value="F:zinc ion binding"/>
    <property type="evidence" value="ECO:0007669"/>
    <property type="project" value="InterPro"/>
</dbReference>
<dbReference type="GO" id="GO:0006351">
    <property type="term" value="P:DNA-templated transcription"/>
    <property type="evidence" value="ECO:0007669"/>
    <property type="project" value="InterPro"/>
</dbReference>
<sequence>MAEFSSLTHKFRANIDGFQAGGNKIIKRNRQPLSCAPCRSKKLKCDRGHPCEPCVKRGDQSNCIYGKTATAPATAPARPEGGSSNGNGNDSSNTNTNTNAQSRGKAQERLRRLEELVMRMVDDNARASSLSSSTSIKDHGAAADGDGNNSPGIKSGGQGQGQGHDETTTESEYVRSTHWSAILENIQELRTALGSDLRSANTEMEEAADDGVEPQASEDLFKSAAPLSLSQILAQALPPRVQVDRRLSTYFTARYMMLASIHVPSFQRQYEQFWRTPLETSPLWISILFSVCCLSATLNEAVGSEQSTPLEDGGRPSPRMAFLTAAGQCLQLGGYVRPKKYAVEALAIYAQCTYMATIDPSREVGALMGILVRLAYRSGYHRDPSHFPRLGVFEGEMRRRTWAMLQQCDLMTSFQMGLPNLIPPSSWDTQLPRNLLDSDFDEHTTTLPPSRPPEDPTPLLYFIAKSRLMTTFGKICAHVLSFRESSQEEIMALDAEMRAVYASTPEILRIRPMAHSYADPAYLVMVRLNCAFLYQKSLCVLHRKYMTQGWYARYPASTQACLDAATAITKHMLDLHKELQPGGQLYNDRWMLSSFTMNDFYLACMVLCLGLSIWKKANPGKDVVTENEDLFKLLKAAFAICEECTNNSNEARRVTDVLRVVLRQMGSDDTIGEGGKPLASPGKSSTITSHQQRPQQHPQQLNETRSPMVWPPKPTSSPHQQGTPLQFGTPSTLFPWPSRFNLDPANGSKSGTTPSSTQDEMQRQSDGGTHSGSVPVPGSGPSSFFPVSTPTPTQTPSNTGYQNQNQNTAFTPDTINPLRGPGPDSASNQNSTLENSNTTAAGSAVGGGRGIGTGIGLSISDADMVGSGADPGTDMNWNMDWAMSPSGDFDWALLDQWMALPPNCYPYPDPPPPDNPMMVGMDAMDISTYTSTDSGPGPVDGGGGGSGGNTDGGGNI</sequence>
<feature type="compositionally biased region" description="Low complexity" evidence="7">
    <location>
        <begin position="767"/>
        <end position="800"/>
    </location>
</feature>
<feature type="compositionally biased region" description="Polar residues" evidence="7">
    <location>
        <begin position="801"/>
        <end position="814"/>
    </location>
</feature>
<feature type="region of interest" description="Disordered" evidence="7">
    <location>
        <begin position="668"/>
        <end position="848"/>
    </location>
</feature>
<dbReference type="Proteomes" id="UP001161757">
    <property type="component" value="Unassembled WGS sequence"/>
</dbReference>
<feature type="compositionally biased region" description="Low complexity" evidence="7">
    <location>
        <begin position="690"/>
        <end position="700"/>
    </location>
</feature>
<comment type="subcellular location">
    <subcellularLocation>
        <location evidence="1">Nucleus</location>
    </subcellularLocation>
</comment>
<feature type="domain" description="Zn(2)-C6 fungal-type" evidence="8">
    <location>
        <begin position="34"/>
        <end position="65"/>
    </location>
</feature>
<dbReference type="GO" id="GO:0005634">
    <property type="term" value="C:nucleus"/>
    <property type="evidence" value="ECO:0007669"/>
    <property type="project" value="UniProtKB-SubCell"/>
</dbReference>
<feature type="compositionally biased region" description="Polar residues" evidence="7">
    <location>
        <begin position="825"/>
        <end position="837"/>
    </location>
</feature>